<evidence type="ECO:0000256" key="6">
    <source>
        <dbReference type="ARBA" id="ARBA00047615"/>
    </source>
</evidence>
<keyword evidence="11" id="KW-1185">Reference proteome</keyword>
<dbReference type="Pfam" id="PF02224">
    <property type="entry name" value="Cytidylate_kin"/>
    <property type="match status" value="1"/>
</dbReference>
<comment type="catalytic activity">
    <reaction evidence="6 8">
        <text>dCMP + ATP = dCDP + ADP</text>
        <dbReference type="Rhea" id="RHEA:25094"/>
        <dbReference type="ChEBI" id="CHEBI:30616"/>
        <dbReference type="ChEBI" id="CHEBI:57566"/>
        <dbReference type="ChEBI" id="CHEBI:58593"/>
        <dbReference type="ChEBI" id="CHEBI:456216"/>
        <dbReference type="EC" id="2.7.4.25"/>
    </reaction>
</comment>
<dbReference type="EMBL" id="CP011494">
    <property type="protein sequence ID" value="AKO52239.1"/>
    <property type="molecule type" value="Genomic_DNA"/>
</dbReference>
<evidence type="ECO:0000256" key="7">
    <source>
        <dbReference type="ARBA" id="ARBA00048478"/>
    </source>
</evidence>
<dbReference type="AlphaFoldDB" id="A0A0H4HZY5"/>
<reference evidence="10 11" key="1">
    <citation type="submission" date="2015-05" db="EMBL/GenBank/DDBJ databases">
        <title>Complete genome of Marinobacter psychrophilus strain 20041T isolated from sea-ice of the Canadian Basin.</title>
        <authorList>
            <person name="Song L."/>
            <person name="Ren L."/>
            <person name="Yu Y."/>
            <person name="Wang X."/>
        </authorList>
    </citation>
    <scope>NUCLEOTIDE SEQUENCE [LARGE SCALE GENOMIC DNA]</scope>
    <source>
        <strain evidence="10 11">20041</strain>
    </source>
</reference>
<evidence type="ECO:0000256" key="3">
    <source>
        <dbReference type="ARBA" id="ARBA00022741"/>
    </source>
</evidence>
<gene>
    <name evidence="8" type="primary">cmk</name>
    <name evidence="10" type="ORF">ABA45_07185</name>
</gene>
<name>A0A0H4HZY5_9GAMM</name>
<evidence type="ECO:0000256" key="4">
    <source>
        <dbReference type="ARBA" id="ARBA00022777"/>
    </source>
</evidence>
<organism evidence="10 11">
    <name type="scientific">Marinobacter psychrophilus</name>
    <dbReference type="NCBI Taxonomy" id="330734"/>
    <lineage>
        <taxon>Bacteria</taxon>
        <taxon>Pseudomonadati</taxon>
        <taxon>Pseudomonadota</taxon>
        <taxon>Gammaproteobacteria</taxon>
        <taxon>Pseudomonadales</taxon>
        <taxon>Marinobacteraceae</taxon>
        <taxon>Marinobacter</taxon>
    </lineage>
</organism>
<dbReference type="PATRIC" id="fig|330734.3.peg.1508"/>
<feature type="binding site" evidence="8">
    <location>
        <begin position="13"/>
        <end position="21"/>
    </location>
    <ligand>
        <name>ATP</name>
        <dbReference type="ChEBI" id="CHEBI:30616"/>
    </ligand>
</feature>
<evidence type="ECO:0000313" key="11">
    <source>
        <dbReference type="Proteomes" id="UP000036406"/>
    </source>
</evidence>
<dbReference type="GO" id="GO:0036430">
    <property type="term" value="F:CMP kinase activity"/>
    <property type="evidence" value="ECO:0007669"/>
    <property type="project" value="RHEA"/>
</dbReference>
<keyword evidence="2 8" id="KW-0808">Transferase</keyword>
<comment type="subcellular location">
    <subcellularLocation>
        <location evidence="8">Cytoplasm</location>
    </subcellularLocation>
</comment>
<protein>
    <recommendedName>
        <fullName evidence="8">Cytidylate kinase</fullName>
        <shortName evidence="8">CK</shortName>
        <ecNumber evidence="8">2.7.4.25</ecNumber>
    </recommendedName>
    <alternativeName>
        <fullName evidence="8">Cytidine monophosphate kinase</fullName>
        <shortName evidence="8">CMP kinase</shortName>
    </alternativeName>
</protein>
<dbReference type="RefSeq" id="WP_048384953.1">
    <property type="nucleotide sequence ID" value="NZ_CP011494.1"/>
</dbReference>
<keyword evidence="8" id="KW-0963">Cytoplasm</keyword>
<dbReference type="EC" id="2.7.4.25" evidence="8"/>
<evidence type="ECO:0000256" key="1">
    <source>
        <dbReference type="ARBA" id="ARBA00009427"/>
    </source>
</evidence>
<proteinExistence type="inferred from homology"/>
<sequence>MGAQLAAVITVDGPGGSGKGTITQMLARKLGWHLLDSGALYRLTALAAERQGVALDNEPALVVVAAGLDVTFEPTAPGEPTKVLLAGEDVNAAIRTEQCGNNASKVAVMQSVRDALLQRQRDFRKAPGLVADGRDMGTVVFPDAPVKIFLTASAEERAQRRFSQLLQAGVDVSIANVLEEIRVRDERDMNRSAAPLKPADDAQVIDSTGLSIEEVLGRCMAAAGQA</sequence>
<dbReference type="Proteomes" id="UP000036406">
    <property type="component" value="Chromosome"/>
</dbReference>
<dbReference type="InterPro" id="IPR003136">
    <property type="entry name" value="Cytidylate_kin"/>
</dbReference>
<dbReference type="GO" id="GO:0005524">
    <property type="term" value="F:ATP binding"/>
    <property type="evidence" value="ECO:0007669"/>
    <property type="project" value="UniProtKB-UniRule"/>
</dbReference>
<evidence type="ECO:0000313" key="10">
    <source>
        <dbReference type="EMBL" id="AKO52239.1"/>
    </source>
</evidence>
<dbReference type="CDD" id="cd02020">
    <property type="entry name" value="CMPK"/>
    <property type="match status" value="1"/>
</dbReference>
<comment type="catalytic activity">
    <reaction evidence="7 8">
        <text>CMP + ATP = CDP + ADP</text>
        <dbReference type="Rhea" id="RHEA:11600"/>
        <dbReference type="ChEBI" id="CHEBI:30616"/>
        <dbReference type="ChEBI" id="CHEBI:58069"/>
        <dbReference type="ChEBI" id="CHEBI:60377"/>
        <dbReference type="ChEBI" id="CHEBI:456216"/>
        <dbReference type="EC" id="2.7.4.25"/>
    </reaction>
</comment>
<evidence type="ECO:0000256" key="5">
    <source>
        <dbReference type="ARBA" id="ARBA00022840"/>
    </source>
</evidence>
<dbReference type="KEGG" id="mpq:ABA45_07185"/>
<evidence type="ECO:0000256" key="2">
    <source>
        <dbReference type="ARBA" id="ARBA00022679"/>
    </source>
</evidence>
<evidence type="ECO:0000259" key="9">
    <source>
        <dbReference type="Pfam" id="PF02224"/>
    </source>
</evidence>
<dbReference type="HAMAP" id="MF_00238">
    <property type="entry name" value="Cytidyl_kinase_type1"/>
    <property type="match status" value="1"/>
</dbReference>
<dbReference type="STRING" id="330734.ABA45_07185"/>
<dbReference type="GO" id="GO:0006220">
    <property type="term" value="P:pyrimidine nucleotide metabolic process"/>
    <property type="evidence" value="ECO:0007669"/>
    <property type="project" value="UniProtKB-UniRule"/>
</dbReference>
<accession>A0A0H4HZY5</accession>
<keyword evidence="5 8" id="KW-0067">ATP-binding</keyword>
<evidence type="ECO:0000256" key="8">
    <source>
        <dbReference type="HAMAP-Rule" id="MF_00238"/>
    </source>
</evidence>
<keyword evidence="3 8" id="KW-0547">Nucleotide-binding</keyword>
<feature type="domain" description="Cytidylate kinase" evidence="9">
    <location>
        <begin position="9"/>
        <end position="222"/>
    </location>
</feature>
<keyword evidence="4 8" id="KW-0418">Kinase</keyword>
<comment type="similarity">
    <text evidence="1 8">Belongs to the cytidylate kinase family. Type 1 subfamily.</text>
</comment>
<dbReference type="GO" id="GO:0005829">
    <property type="term" value="C:cytosol"/>
    <property type="evidence" value="ECO:0007669"/>
    <property type="project" value="TreeGrafter"/>
</dbReference>
<dbReference type="InterPro" id="IPR011994">
    <property type="entry name" value="Cytidylate_kinase_dom"/>
</dbReference>
<dbReference type="PANTHER" id="PTHR21299">
    <property type="entry name" value="CYTIDYLATE KINASE/PANTOATE-BETA-ALANINE LIGASE"/>
    <property type="match status" value="1"/>
</dbReference>
<dbReference type="GO" id="GO:0036431">
    <property type="term" value="F:dCMP kinase activity"/>
    <property type="evidence" value="ECO:0007669"/>
    <property type="project" value="InterPro"/>
</dbReference>
<dbReference type="NCBIfam" id="TIGR00017">
    <property type="entry name" value="cmk"/>
    <property type="match status" value="1"/>
</dbReference>
<dbReference type="Gene3D" id="3.40.50.300">
    <property type="entry name" value="P-loop containing nucleotide triphosphate hydrolases"/>
    <property type="match status" value="1"/>
</dbReference>
<dbReference type="SUPFAM" id="SSF52540">
    <property type="entry name" value="P-loop containing nucleoside triphosphate hydrolases"/>
    <property type="match status" value="1"/>
</dbReference>
<dbReference type="PANTHER" id="PTHR21299:SF2">
    <property type="entry name" value="CYTIDYLATE KINASE"/>
    <property type="match status" value="1"/>
</dbReference>
<dbReference type="GO" id="GO:0015949">
    <property type="term" value="P:nucleobase-containing small molecule interconversion"/>
    <property type="evidence" value="ECO:0007669"/>
    <property type="project" value="TreeGrafter"/>
</dbReference>
<dbReference type="InterPro" id="IPR027417">
    <property type="entry name" value="P-loop_NTPase"/>
</dbReference>